<organism evidence="9 10">
    <name type="scientific">Rubrimonas cliftonensis</name>
    <dbReference type="NCBI Taxonomy" id="89524"/>
    <lineage>
        <taxon>Bacteria</taxon>
        <taxon>Pseudomonadati</taxon>
        <taxon>Pseudomonadota</taxon>
        <taxon>Alphaproteobacteria</taxon>
        <taxon>Rhodobacterales</taxon>
        <taxon>Paracoccaceae</taxon>
        <taxon>Rubrimonas</taxon>
    </lineage>
</organism>
<feature type="domain" description="CobW C-terminal" evidence="8">
    <location>
        <begin position="259"/>
        <end position="354"/>
    </location>
</feature>
<evidence type="ECO:0000313" key="10">
    <source>
        <dbReference type="Proteomes" id="UP000198703"/>
    </source>
</evidence>
<dbReference type="SUPFAM" id="SSF90002">
    <property type="entry name" value="Hypothetical protein YjiA, C-terminal domain"/>
    <property type="match status" value="1"/>
</dbReference>
<keyword evidence="10" id="KW-1185">Reference proteome</keyword>
<dbReference type="GO" id="GO:0000166">
    <property type="term" value="F:nucleotide binding"/>
    <property type="evidence" value="ECO:0007669"/>
    <property type="project" value="UniProtKB-KW"/>
</dbReference>
<evidence type="ECO:0000259" key="8">
    <source>
        <dbReference type="SMART" id="SM00833"/>
    </source>
</evidence>
<name>A0A1H4GJF3_9RHOB</name>
<dbReference type="SMART" id="SM00833">
    <property type="entry name" value="CobW_C"/>
    <property type="match status" value="1"/>
</dbReference>
<evidence type="ECO:0000256" key="1">
    <source>
        <dbReference type="ARBA" id="ARBA00022741"/>
    </source>
</evidence>
<proteinExistence type="inferred from homology"/>
<dbReference type="STRING" id="89524.SAMN05444370_1711"/>
<dbReference type="PANTHER" id="PTHR13748:SF62">
    <property type="entry name" value="COBW DOMAIN-CONTAINING PROTEIN"/>
    <property type="match status" value="1"/>
</dbReference>
<dbReference type="SUPFAM" id="SSF52540">
    <property type="entry name" value="P-loop containing nucleoside triphosphate hydrolases"/>
    <property type="match status" value="1"/>
</dbReference>
<evidence type="ECO:0000256" key="4">
    <source>
        <dbReference type="ARBA" id="ARBA00034320"/>
    </source>
</evidence>
<dbReference type="InterPro" id="IPR003495">
    <property type="entry name" value="CobW/HypB/UreG_nucleotide-bd"/>
</dbReference>
<reference evidence="9 10" key="1">
    <citation type="submission" date="2016-10" db="EMBL/GenBank/DDBJ databases">
        <authorList>
            <person name="de Groot N.N."/>
        </authorList>
    </citation>
    <scope>NUCLEOTIDE SEQUENCE [LARGE SCALE GENOMIC DNA]</scope>
    <source>
        <strain evidence="9 10">DSM 15345</strain>
    </source>
</reference>
<keyword evidence="1" id="KW-0547">Nucleotide-binding</keyword>
<feature type="region of interest" description="Disordered" evidence="7">
    <location>
        <begin position="234"/>
        <end position="253"/>
    </location>
</feature>
<dbReference type="InterPro" id="IPR027417">
    <property type="entry name" value="P-loop_NTPase"/>
</dbReference>
<dbReference type="OrthoDB" id="9808822at2"/>
<dbReference type="Pfam" id="PF07683">
    <property type="entry name" value="CobW_C"/>
    <property type="match status" value="1"/>
</dbReference>
<dbReference type="Gene3D" id="3.30.1220.10">
    <property type="entry name" value="CobW-like, C-terminal domain"/>
    <property type="match status" value="1"/>
</dbReference>
<comment type="function">
    <text evidence="5">Zinc chaperone that directly transfers zinc cofactor to target proteins, thereby activating them. Zinc is transferred from the CXCC motif in the GTPase domain to the zinc binding site in target proteins in a process requiring GTP hydrolysis.</text>
</comment>
<keyword evidence="2" id="KW-0378">Hydrolase</keyword>
<protein>
    <submittedName>
        <fullName evidence="9">GTPase, G3E family</fullName>
    </submittedName>
</protein>
<sequence>MADLDRIPVTLLTGFLGAGKSTLLSAILRDPRFSDTAVVVNEFGEVGLDGALIAHAPEQIVETTTGCLCCTVRGDISATLLRLHADMAEGRNGGFARLVIETTGLADPAPPIQTLIADPRLVRRFALAGVVTALDAVNGDATLDRHAEAVRQVAVADRIVLTKTDLARDPASRRDVATLAARAQGLAPGAAVIDRADPGFDLRRLFDMTAFDPAAKRMDVRAWLNAEALADGAHDHAHDHHHHHHHHHHHDVSRHGPDIRAFCVTLDAPVPTMAFTTALELLIANQGPALLRVKGIVCLAEKPERPVVIHGVQHVFHDPMILDAWPDDDRRTRLVFITQGVGRAPVEDFLRAWAGAGGALAGAAP</sequence>
<feature type="compositionally biased region" description="Basic residues" evidence="7">
    <location>
        <begin position="239"/>
        <end position="252"/>
    </location>
</feature>
<dbReference type="AlphaFoldDB" id="A0A1H4GJF3"/>
<comment type="similarity">
    <text evidence="4">Belongs to the SIMIBI class G3E GTPase family. ZNG1 subfamily.</text>
</comment>
<accession>A0A1H4GJF3</accession>
<evidence type="ECO:0000313" key="9">
    <source>
        <dbReference type="EMBL" id="SEB08802.1"/>
    </source>
</evidence>
<evidence type="ECO:0000256" key="7">
    <source>
        <dbReference type="SAM" id="MobiDB-lite"/>
    </source>
</evidence>
<dbReference type="GO" id="GO:0005737">
    <property type="term" value="C:cytoplasm"/>
    <property type="evidence" value="ECO:0007669"/>
    <property type="project" value="TreeGrafter"/>
</dbReference>
<dbReference type="RefSeq" id="WP_093257161.1">
    <property type="nucleotide sequence ID" value="NZ_FNQM01000071.1"/>
</dbReference>
<evidence type="ECO:0000256" key="3">
    <source>
        <dbReference type="ARBA" id="ARBA00023186"/>
    </source>
</evidence>
<evidence type="ECO:0000256" key="5">
    <source>
        <dbReference type="ARBA" id="ARBA00045658"/>
    </source>
</evidence>
<dbReference type="InterPro" id="IPR011629">
    <property type="entry name" value="CobW-like_C"/>
</dbReference>
<dbReference type="Gene3D" id="3.40.50.300">
    <property type="entry name" value="P-loop containing nucleotide triphosphate hydrolases"/>
    <property type="match status" value="1"/>
</dbReference>
<comment type="catalytic activity">
    <reaction evidence="6">
        <text>GTP + H2O = GDP + phosphate + H(+)</text>
        <dbReference type="Rhea" id="RHEA:19669"/>
        <dbReference type="ChEBI" id="CHEBI:15377"/>
        <dbReference type="ChEBI" id="CHEBI:15378"/>
        <dbReference type="ChEBI" id="CHEBI:37565"/>
        <dbReference type="ChEBI" id="CHEBI:43474"/>
        <dbReference type="ChEBI" id="CHEBI:58189"/>
    </reaction>
    <physiologicalReaction direction="left-to-right" evidence="6">
        <dbReference type="Rhea" id="RHEA:19670"/>
    </physiologicalReaction>
</comment>
<evidence type="ECO:0000256" key="6">
    <source>
        <dbReference type="ARBA" id="ARBA00049117"/>
    </source>
</evidence>
<dbReference type="CDD" id="cd03112">
    <property type="entry name" value="CobW-like"/>
    <property type="match status" value="1"/>
</dbReference>
<dbReference type="GO" id="GO:0016787">
    <property type="term" value="F:hydrolase activity"/>
    <property type="evidence" value="ECO:0007669"/>
    <property type="project" value="UniProtKB-KW"/>
</dbReference>
<dbReference type="EMBL" id="FNQM01000071">
    <property type="protein sequence ID" value="SEB08802.1"/>
    <property type="molecule type" value="Genomic_DNA"/>
</dbReference>
<dbReference type="PANTHER" id="PTHR13748">
    <property type="entry name" value="COBW-RELATED"/>
    <property type="match status" value="1"/>
</dbReference>
<gene>
    <name evidence="9" type="ORF">SAMN05444370_1711</name>
</gene>
<dbReference type="Pfam" id="PF02492">
    <property type="entry name" value="cobW"/>
    <property type="match status" value="1"/>
</dbReference>
<dbReference type="InterPro" id="IPR051316">
    <property type="entry name" value="Zinc-reg_GTPase_activator"/>
</dbReference>
<evidence type="ECO:0000256" key="2">
    <source>
        <dbReference type="ARBA" id="ARBA00022801"/>
    </source>
</evidence>
<dbReference type="Proteomes" id="UP000198703">
    <property type="component" value="Unassembled WGS sequence"/>
</dbReference>
<keyword evidence="3" id="KW-0143">Chaperone</keyword>
<dbReference type="InterPro" id="IPR036627">
    <property type="entry name" value="CobW-likC_sf"/>
</dbReference>